<dbReference type="GO" id="GO:0005829">
    <property type="term" value="C:cytosol"/>
    <property type="evidence" value="ECO:0007669"/>
    <property type="project" value="TreeGrafter"/>
</dbReference>
<keyword evidence="1 3" id="KW-0963">Cytoplasm</keyword>
<dbReference type="HAMAP" id="MF_00023">
    <property type="entry name" value="SmpB"/>
    <property type="match status" value="1"/>
</dbReference>
<comment type="function">
    <text evidence="3">Required for rescue of stalled ribosomes mediated by trans-translation. Binds to transfer-messenger RNA (tmRNA), required for stable association of tmRNA with ribosomes. tmRNA and SmpB together mimic tRNA shape, replacing the anticodon stem-loop with SmpB. tmRNA is encoded by the ssrA gene; the 2 termini fold to resemble tRNA(Ala) and it encodes a 'tag peptide', a short internal open reading frame. During trans-translation Ala-aminoacylated tmRNA acts like a tRNA, entering the A-site of stalled ribosomes, displacing the stalled mRNA. The ribosome then switches to translate the ORF on the tmRNA; the nascent peptide is terminated with the 'tag peptide' encoded by the tmRNA and targeted for degradation. The ribosome is freed to recommence translation, which seems to be the essential function of trans-translation.</text>
</comment>
<dbReference type="AlphaFoldDB" id="A0A2M8EPQ8"/>
<name>A0A2M8EPQ8_9BACT</name>
<feature type="compositionally biased region" description="Basic and acidic residues" evidence="4">
    <location>
        <begin position="128"/>
        <end position="152"/>
    </location>
</feature>
<dbReference type="GO" id="GO:0070929">
    <property type="term" value="P:trans-translation"/>
    <property type="evidence" value="ECO:0007669"/>
    <property type="project" value="UniProtKB-UniRule"/>
</dbReference>
<evidence type="ECO:0000256" key="2">
    <source>
        <dbReference type="ARBA" id="ARBA00022884"/>
    </source>
</evidence>
<dbReference type="EMBL" id="PFSI01000020">
    <property type="protein sequence ID" value="PJC24733.1"/>
    <property type="molecule type" value="Genomic_DNA"/>
</dbReference>
<reference evidence="6" key="1">
    <citation type="submission" date="2017-09" db="EMBL/GenBank/DDBJ databases">
        <title>Depth-based differentiation of microbial function through sediment-hosted aquifers and enrichment of novel symbionts in the deep terrestrial subsurface.</title>
        <authorList>
            <person name="Probst A.J."/>
            <person name="Ladd B."/>
            <person name="Jarett J.K."/>
            <person name="Geller-Mcgrath D.E."/>
            <person name="Sieber C.M.K."/>
            <person name="Emerson J.B."/>
            <person name="Anantharaman K."/>
            <person name="Thomas B.C."/>
            <person name="Malmstrom R."/>
            <person name="Stieglmeier M."/>
            <person name="Klingl A."/>
            <person name="Woyke T."/>
            <person name="Ryan C.M."/>
            <person name="Banfield J.F."/>
        </authorList>
    </citation>
    <scope>NUCLEOTIDE SEQUENCE [LARGE SCALE GENOMIC DNA]</scope>
</reference>
<sequence>MTALAINKKARFDYDLIEEFEGGLVLSGAEVKSIKKGNASMQGAFLHIKNSELWLKNMHIGKYAPAGKQDDYDPEQDRKILVHKQQLKKMIGKHNAEGLTIVPIRVYTKGALVKIAFALARGKKKHEKRDAIKKRDVQRDIKEEMKKTRFSN</sequence>
<protein>
    <recommendedName>
        <fullName evidence="3">SsrA-binding protein</fullName>
    </recommendedName>
    <alternativeName>
        <fullName evidence="3">Small protein B</fullName>
    </alternativeName>
</protein>
<evidence type="ECO:0000313" key="5">
    <source>
        <dbReference type="EMBL" id="PJC24733.1"/>
    </source>
</evidence>
<evidence type="ECO:0000256" key="3">
    <source>
        <dbReference type="HAMAP-Rule" id="MF_00023"/>
    </source>
</evidence>
<gene>
    <name evidence="3" type="primary">smpB</name>
    <name evidence="5" type="ORF">CO057_01305</name>
</gene>
<dbReference type="GO" id="GO:0070930">
    <property type="term" value="P:trans-translation-dependent protein tagging"/>
    <property type="evidence" value="ECO:0007669"/>
    <property type="project" value="TreeGrafter"/>
</dbReference>
<feature type="region of interest" description="Disordered" evidence="4">
    <location>
        <begin position="127"/>
        <end position="152"/>
    </location>
</feature>
<dbReference type="PANTHER" id="PTHR30308">
    <property type="entry name" value="TMRNA-BINDING COMPONENT OF TRANS-TRANSLATION TAGGING COMPLEX"/>
    <property type="match status" value="1"/>
</dbReference>
<comment type="similarity">
    <text evidence="3">Belongs to the SmpB family.</text>
</comment>
<dbReference type="Proteomes" id="UP000230251">
    <property type="component" value="Unassembled WGS sequence"/>
</dbReference>
<dbReference type="Gene3D" id="2.40.280.10">
    <property type="match status" value="1"/>
</dbReference>
<accession>A0A2M8EPQ8</accession>
<comment type="subcellular location">
    <subcellularLocation>
        <location evidence="3">Cytoplasm</location>
    </subcellularLocation>
    <text evidence="3">The tmRNA-SmpB complex associates with stalled 70S ribosomes.</text>
</comment>
<proteinExistence type="inferred from homology"/>
<comment type="caution">
    <text evidence="5">The sequence shown here is derived from an EMBL/GenBank/DDBJ whole genome shotgun (WGS) entry which is preliminary data.</text>
</comment>
<dbReference type="SUPFAM" id="SSF74982">
    <property type="entry name" value="Small protein B (SmpB)"/>
    <property type="match status" value="1"/>
</dbReference>
<evidence type="ECO:0000256" key="1">
    <source>
        <dbReference type="ARBA" id="ARBA00022490"/>
    </source>
</evidence>
<keyword evidence="2 3" id="KW-0694">RNA-binding</keyword>
<dbReference type="CDD" id="cd09294">
    <property type="entry name" value="SmpB"/>
    <property type="match status" value="1"/>
</dbReference>
<evidence type="ECO:0000256" key="4">
    <source>
        <dbReference type="SAM" id="MobiDB-lite"/>
    </source>
</evidence>
<dbReference type="PANTHER" id="PTHR30308:SF2">
    <property type="entry name" value="SSRA-BINDING PROTEIN"/>
    <property type="match status" value="1"/>
</dbReference>
<organism evidence="5 6">
    <name type="scientific">Candidatus Uhrbacteria bacterium CG_4_9_14_0_2_um_filter_41_50</name>
    <dbReference type="NCBI Taxonomy" id="1975031"/>
    <lineage>
        <taxon>Bacteria</taxon>
        <taxon>Candidatus Uhriibacteriota</taxon>
    </lineage>
</organism>
<dbReference type="InterPro" id="IPR000037">
    <property type="entry name" value="SsrA-bd_prot"/>
</dbReference>
<dbReference type="Pfam" id="PF01668">
    <property type="entry name" value="SmpB"/>
    <property type="match status" value="1"/>
</dbReference>
<evidence type="ECO:0000313" key="6">
    <source>
        <dbReference type="Proteomes" id="UP000230251"/>
    </source>
</evidence>
<dbReference type="NCBIfam" id="TIGR00086">
    <property type="entry name" value="smpB"/>
    <property type="match status" value="1"/>
</dbReference>
<dbReference type="InterPro" id="IPR023620">
    <property type="entry name" value="SmpB"/>
</dbReference>
<dbReference type="NCBIfam" id="NF003843">
    <property type="entry name" value="PRK05422.1"/>
    <property type="match status" value="1"/>
</dbReference>
<dbReference type="GO" id="GO:0003723">
    <property type="term" value="F:RNA binding"/>
    <property type="evidence" value="ECO:0007669"/>
    <property type="project" value="UniProtKB-UniRule"/>
</dbReference>